<gene>
    <name evidence="1" type="ORF">SAMN05446927_3288</name>
</gene>
<dbReference type="AlphaFoldDB" id="A0A7Z7N3F8"/>
<protein>
    <submittedName>
        <fullName evidence="1">Uncharacterized protein</fullName>
    </submittedName>
</protein>
<keyword evidence="2" id="KW-1185">Reference proteome</keyword>
<comment type="caution">
    <text evidence="1">The sequence shown here is derived from an EMBL/GenBank/DDBJ whole genome shotgun (WGS) entry which is preliminary data.</text>
</comment>
<reference evidence="1 2" key="1">
    <citation type="submission" date="2017-09" db="EMBL/GenBank/DDBJ databases">
        <authorList>
            <person name="Varghese N."/>
            <person name="Submissions S."/>
        </authorList>
    </citation>
    <scope>NUCLEOTIDE SEQUENCE [LARGE SCALE GENOMIC DNA]</scope>
    <source>
        <strain evidence="1 2">OK806</strain>
    </source>
</reference>
<evidence type="ECO:0000313" key="1">
    <source>
        <dbReference type="EMBL" id="SOE67378.1"/>
    </source>
</evidence>
<dbReference type="Proteomes" id="UP000219522">
    <property type="component" value="Unassembled WGS sequence"/>
</dbReference>
<organism evidence="1 2">
    <name type="scientific">Caballeronia arationis</name>
    <dbReference type="NCBI Taxonomy" id="1777142"/>
    <lineage>
        <taxon>Bacteria</taxon>
        <taxon>Pseudomonadati</taxon>
        <taxon>Pseudomonadota</taxon>
        <taxon>Betaproteobacteria</taxon>
        <taxon>Burkholderiales</taxon>
        <taxon>Burkholderiaceae</taxon>
        <taxon>Caballeronia</taxon>
    </lineage>
</organism>
<accession>A0A7Z7N3F8</accession>
<dbReference type="EMBL" id="OCSU01000001">
    <property type="protein sequence ID" value="SOE67378.1"/>
    <property type="molecule type" value="Genomic_DNA"/>
</dbReference>
<evidence type="ECO:0000313" key="2">
    <source>
        <dbReference type="Proteomes" id="UP000219522"/>
    </source>
</evidence>
<sequence>MRYVLVRTDNDERTPLAIDITIIEDIGRRVTSKFLLLVDQAVSSFAATTVHADH</sequence>
<name>A0A7Z7N3F8_9BURK</name>
<proteinExistence type="predicted"/>